<keyword evidence="4 9" id="KW-0547">Nucleotide-binding</keyword>
<evidence type="ECO:0000313" key="11">
    <source>
        <dbReference type="Proteomes" id="UP000830055"/>
    </source>
</evidence>
<feature type="binding site" evidence="9">
    <location>
        <position position="58"/>
    </location>
    <ligand>
        <name>Mg(2+)</name>
        <dbReference type="ChEBI" id="CHEBI:18420"/>
    </ligand>
</feature>
<keyword evidence="6 9" id="KW-0067">ATP-binding</keyword>
<feature type="binding site" evidence="9">
    <location>
        <begin position="123"/>
        <end position="126"/>
    </location>
    <ligand>
        <name>ATP</name>
        <dbReference type="ChEBI" id="CHEBI:30616"/>
    </ligand>
</feature>
<comment type="caution">
    <text evidence="9">Lacks conserved residue(s) required for the propagation of feature annotation.</text>
</comment>
<feature type="binding site" evidence="9">
    <location>
        <begin position="21"/>
        <end position="26"/>
    </location>
    <ligand>
        <name>ATP</name>
        <dbReference type="ChEBI" id="CHEBI:30616"/>
    </ligand>
</feature>
<keyword evidence="7 9" id="KW-0460">Magnesium</keyword>
<feature type="binding site" evidence="9">
    <location>
        <position position="25"/>
    </location>
    <ligand>
        <name>Mg(2+)</name>
        <dbReference type="ChEBI" id="CHEBI:18420"/>
    </ligand>
</feature>
<dbReference type="NCBIfam" id="TIGR00347">
    <property type="entry name" value="bioD"/>
    <property type="match status" value="1"/>
</dbReference>
<feature type="binding site" evidence="9">
    <location>
        <position position="123"/>
    </location>
    <ligand>
        <name>Mg(2+)</name>
        <dbReference type="ChEBI" id="CHEBI:18420"/>
    </ligand>
</feature>
<comment type="catalytic activity">
    <reaction evidence="9">
        <text>(7R,8S)-7,8-diammoniononanoate + CO2 + ATP = (4R,5S)-dethiobiotin + ADP + phosphate + 3 H(+)</text>
        <dbReference type="Rhea" id="RHEA:15805"/>
        <dbReference type="ChEBI" id="CHEBI:15378"/>
        <dbReference type="ChEBI" id="CHEBI:16526"/>
        <dbReference type="ChEBI" id="CHEBI:30616"/>
        <dbReference type="ChEBI" id="CHEBI:43474"/>
        <dbReference type="ChEBI" id="CHEBI:149469"/>
        <dbReference type="ChEBI" id="CHEBI:149473"/>
        <dbReference type="ChEBI" id="CHEBI:456216"/>
        <dbReference type="EC" id="6.3.3.3"/>
    </reaction>
</comment>
<evidence type="ECO:0000256" key="6">
    <source>
        <dbReference type="ARBA" id="ARBA00022840"/>
    </source>
</evidence>
<feature type="binding site" evidence="9">
    <location>
        <position position="58"/>
    </location>
    <ligand>
        <name>ATP</name>
        <dbReference type="ChEBI" id="CHEBI:30616"/>
    </ligand>
</feature>
<dbReference type="EMBL" id="AP025516">
    <property type="protein sequence ID" value="BDD86962.1"/>
    <property type="molecule type" value="Genomic_DNA"/>
</dbReference>
<dbReference type="PANTHER" id="PTHR43210:SF2">
    <property type="entry name" value="ATP-DEPENDENT DETHIOBIOTIN SYNTHETASE BIOD 2"/>
    <property type="match status" value="1"/>
</dbReference>
<evidence type="ECO:0000256" key="2">
    <source>
        <dbReference type="ARBA" id="ARBA00022598"/>
    </source>
</evidence>
<dbReference type="Pfam" id="PF13500">
    <property type="entry name" value="AAA_26"/>
    <property type="match status" value="1"/>
</dbReference>
<dbReference type="PANTHER" id="PTHR43210">
    <property type="entry name" value="DETHIOBIOTIN SYNTHETASE"/>
    <property type="match status" value="1"/>
</dbReference>
<dbReference type="EC" id="6.3.3.3" evidence="9"/>
<sequence>MKPEQNGSSGEIVVVTGIDTGIGKTVVTGLLARWLQDAGRPVITMKAVQTGCERFSEDIAEHRKLAGTAWQEADALGLTCPYVFPVPCSPHLAARLNGGRIDPRQIVASANRLAAEFSPVLLEGAGGLFVPLNERELFIDLLAEQKWPTIVVTGPRLGSINHTLAALEAIERRDIPLQGVVYNLAGSEATDPRIVDDSRQVFSDRIRAMGYGGRICDLPAVACTPSYCVDFSPLFPLDNECMR</sequence>
<evidence type="ECO:0000256" key="9">
    <source>
        <dbReference type="HAMAP-Rule" id="MF_00336"/>
    </source>
</evidence>
<evidence type="ECO:0000256" key="3">
    <source>
        <dbReference type="ARBA" id="ARBA00022723"/>
    </source>
</evidence>
<comment type="catalytic activity">
    <reaction evidence="8">
        <text>(7R,8S)-8-amino-7-(carboxyamino)nonanoate + ATP = (4R,5S)-dethiobiotin + ADP + phosphate + H(+)</text>
        <dbReference type="Rhea" id="RHEA:63684"/>
        <dbReference type="ChEBI" id="CHEBI:15378"/>
        <dbReference type="ChEBI" id="CHEBI:30616"/>
        <dbReference type="ChEBI" id="CHEBI:43474"/>
        <dbReference type="ChEBI" id="CHEBI:149470"/>
        <dbReference type="ChEBI" id="CHEBI:149473"/>
        <dbReference type="ChEBI" id="CHEBI:456216"/>
    </reaction>
</comment>
<evidence type="ECO:0000256" key="5">
    <source>
        <dbReference type="ARBA" id="ARBA00022756"/>
    </source>
</evidence>
<comment type="function">
    <text evidence="9">Catalyzes a mechanistically unusual reaction, the ATP-dependent insertion of CO2 between the N7 and N8 nitrogen atoms of 7,8-diaminopelargonic acid (DAPA, also called 7,8-diammoniononanoate) to form a ureido ring.</text>
</comment>
<dbReference type="Gene3D" id="3.40.50.300">
    <property type="entry name" value="P-loop containing nucleotide triphosphate hydrolases"/>
    <property type="match status" value="1"/>
</dbReference>
<dbReference type="CDD" id="cd03109">
    <property type="entry name" value="DTBS"/>
    <property type="match status" value="1"/>
</dbReference>
<comment type="similarity">
    <text evidence="9">Belongs to the dethiobiotin synthetase family.</text>
</comment>
<evidence type="ECO:0000313" key="10">
    <source>
        <dbReference type="EMBL" id="BDD86962.1"/>
    </source>
</evidence>
<feature type="binding site" evidence="9">
    <location>
        <position position="50"/>
    </location>
    <ligand>
        <name>substrate</name>
    </ligand>
</feature>
<feature type="active site" evidence="9">
    <location>
        <position position="46"/>
    </location>
</feature>
<keyword evidence="1 9" id="KW-0963">Cytoplasm</keyword>
<reference evidence="10 11" key="1">
    <citation type="submission" date="2022-01" db="EMBL/GenBank/DDBJ databases">
        <title>Desulfofustis limnae sp. nov., a novel mesophilic sulfate-reducing bacterium isolated from marsh soil.</title>
        <authorList>
            <person name="Watanabe M."/>
            <person name="Takahashi A."/>
            <person name="Kojima H."/>
            <person name="Fukui M."/>
        </authorList>
    </citation>
    <scope>NUCLEOTIDE SEQUENCE [LARGE SCALE GENOMIC DNA]</scope>
    <source>
        <strain evidence="10 11">PPLL</strain>
    </source>
</reference>
<keyword evidence="3 9" id="KW-0479">Metal-binding</keyword>
<evidence type="ECO:0000256" key="4">
    <source>
        <dbReference type="ARBA" id="ARBA00022741"/>
    </source>
</evidence>
<keyword evidence="5 9" id="KW-0093">Biotin biosynthesis</keyword>
<evidence type="ECO:0000256" key="8">
    <source>
        <dbReference type="ARBA" id="ARBA00047386"/>
    </source>
</evidence>
<organism evidence="10 11">
    <name type="scientific">Desulfofustis limnaeus</name>
    <dbReference type="NCBI Taxonomy" id="2740163"/>
    <lineage>
        <taxon>Bacteria</taxon>
        <taxon>Pseudomonadati</taxon>
        <taxon>Thermodesulfobacteriota</taxon>
        <taxon>Desulfobulbia</taxon>
        <taxon>Desulfobulbales</taxon>
        <taxon>Desulfocapsaceae</taxon>
        <taxon>Desulfofustis</taxon>
    </lineage>
</organism>
<dbReference type="Proteomes" id="UP000830055">
    <property type="component" value="Chromosome"/>
</dbReference>
<evidence type="ECO:0000256" key="1">
    <source>
        <dbReference type="ARBA" id="ARBA00022490"/>
    </source>
</evidence>
<accession>A0ABM7W7L2</accession>
<dbReference type="RefSeq" id="WP_284154024.1">
    <property type="nucleotide sequence ID" value="NZ_AP025516.1"/>
</dbReference>
<dbReference type="SUPFAM" id="SSF52540">
    <property type="entry name" value="P-loop containing nucleoside triphosphate hydrolases"/>
    <property type="match status" value="1"/>
</dbReference>
<dbReference type="HAMAP" id="MF_00336">
    <property type="entry name" value="BioD"/>
    <property type="match status" value="1"/>
</dbReference>
<dbReference type="InterPro" id="IPR027417">
    <property type="entry name" value="P-loop_NTPase"/>
</dbReference>
<evidence type="ECO:0000256" key="7">
    <source>
        <dbReference type="ARBA" id="ARBA00022842"/>
    </source>
</evidence>
<dbReference type="InterPro" id="IPR004472">
    <property type="entry name" value="DTB_synth_BioD"/>
</dbReference>
<comment type="subunit">
    <text evidence="9">Homodimer.</text>
</comment>
<keyword evidence="2 9" id="KW-0436">Ligase</keyword>
<keyword evidence="11" id="KW-1185">Reference proteome</keyword>
<gene>
    <name evidence="9 10" type="primary">bioD</name>
    <name evidence="10" type="ORF">DPPLL_13270</name>
</gene>
<comment type="pathway">
    <text evidence="9">Cofactor biosynthesis; biotin biosynthesis; biotin from 7,8-diaminononanoate: step 1/2.</text>
</comment>
<protein>
    <recommendedName>
        <fullName evidence="9">ATP-dependent dethiobiotin synthetase BioD</fullName>
        <ecNumber evidence="9">6.3.3.3</ecNumber>
    </recommendedName>
    <alternativeName>
        <fullName evidence="9">DTB synthetase</fullName>
        <shortName evidence="9">DTBS</shortName>
    </alternativeName>
    <alternativeName>
        <fullName evidence="9">Dethiobiotin synthase</fullName>
    </alternativeName>
</protein>
<proteinExistence type="inferred from homology"/>
<comment type="subcellular location">
    <subcellularLocation>
        <location evidence="9">Cytoplasm</location>
    </subcellularLocation>
</comment>
<comment type="cofactor">
    <cofactor evidence="9">
        <name>Mg(2+)</name>
        <dbReference type="ChEBI" id="CHEBI:18420"/>
    </cofactor>
</comment>
<name>A0ABM7W7L2_9BACT</name>